<dbReference type="InterPro" id="IPR001173">
    <property type="entry name" value="Glyco_trans_2-like"/>
</dbReference>
<evidence type="ECO:0000256" key="13">
    <source>
        <dbReference type="ARBA" id="ARBA00022989"/>
    </source>
</evidence>
<comment type="subcellular location">
    <subcellularLocation>
        <location evidence="1">Cell inner membrane</location>
        <topology evidence="1">Multi-pass membrane protein</topology>
    </subcellularLocation>
</comment>
<keyword evidence="9 16" id="KW-0328">Glycosyltransferase</keyword>
<sequence>MRLLSRALIALGALVLAGVLALFMAQPLSLAAQSVFAASALGVVGVLYLVRPRGFLRVVMLLVVTLVVGRYLVWRTTHTLPPSEDPLALALGLTLYLAEAYTILMLALNFFVISDPIRRKTPALPERCADWPSVDVYIPTYNESPELVSHTLRAAAALDYPAEKLRVYLLDDGGTTQKLTDADPARAEQAAERARALRALCARTGATYLSRERNTQAKAGNLNAAFMHTTGDLIAVFDCDHVPTREFLLKTVGHFVRDPKCFLVQTPHAFITPDPLERNLGLAGRSPGENEMFYSLVQNGLDRWGASFFCGSAAVLSRAALNDSGGFCGKSVTEDAETAITLHARGWRSCYVDEPLITGLQPETFSGFVGQRSRWLQGMIQIFIYKNPILTRGLTFAQRLCYLAIQLYWLFPLPRLVFFAAPLVFLFFGVSIYMASIEEFIAYALPYLVAVITLAHASYGHLRRPFISDLYEAVQSVYLLRALGGVLLRPWAPHFNVTDKGETLARDDLSPLIRTFVVLPVLLIGGMVAALISAITNPDTAPVLLLVCAFNAFNLVLALAALGVMCERRQRRRYPRLPVAIAVRARLDGRTLDAEVRDISVTGVNLVVDEEIARVGESHVQIEINEASVPVRLIDRTPVRGGTRLRGEVDTDCERELAAWSSLMYGSNTHIKRYLDSKRRYRSAFIGTLQFLGLALTGLYALLRVLTLRGLEERRRERATRRSPQTETL</sequence>
<dbReference type="PANTHER" id="PTHR43867:SF2">
    <property type="entry name" value="CELLULOSE SYNTHASE CATALYTIC SUBUNIT A [UDP-FORMING]"/>
    <property type="match status" value="1"/>
</dbReference>
<dbReference type="InterPro" id="IPR050321">
    <property type="entry name" value="Glycosyltr_2/OpgH_subfam"/>
</dbReference>
<evidence type="ECO:0000256" key="15">
    <source>
        <dbReference type="ARBA" id="ARBA00048682"/>
    </source>
</evidence>
<dbReference type="EMBL" id="JALJXV010000003">
    <property type="protein sequence ID" value="MCP1674474.1"/>
    <property type="molecule type" value="Genomic_DNA"/>
</dbReference>
<accession>A0AAE3G3N1</accession>
<evidence type="ECO:0000256" key="4">
    <source>
        <dbReference type="ARBA" id="ARBA00012539"/>
    </source>
</evidence>
<dbReference type="Gene3D" id="3.90.550.10">
    <property type="entry name" value="Spore Coat Polysaccharide Biosynthesis Protein SpsA, Chain A"/>
    <property type="match status" value="1"/>
</dbReference>
<feature type="transmembrane region" description="Helical" evidence="16">
    <location>
        <begin position="440"/>
        <end position="459"/>
    </location>
</feature>
<evidence type="ECO:0000313" key="20">
    <source>
        <dbReference type="Proteomes" id="UP001205843"/>
    </source>
</evidence>
<feature type="domain" description="PilZ" evidence="17">
    <location>
        <begin position="570"/>
        <end position="643"/>
    </location>
</feature>
<feature type="transmembrane region" description="Helical" evidence="16">
    <location>
        <begin position="416"/>
        <end position="434"/>
    </location>
</feature>
<dbReference type="EC" id="2.4.1.12" evidence="4 16"/>
<evidence type="ECO:0000259" key="18">
    <source>
        <dbReference type="Pfam" id="PF13632"/>
    </source>
</evidence>
<keyword evidence="10 16" id="KW-0808">Transferase</keyword>
<evidence type="ECO:0000256" key="8">
    <source>
        <dbReference type="ARBA" id="ARBA00022636"/>
    </source>
</evidence>
<dbReference type="InterPro" id="IPR009875">
    <property type="entry name" value="PilZ_domain"/>
</dbReference>
<dbReference type="Pfam" id="PF07238">
    <property type="entry name" value="PilZ"/>
    <property type="match status" value="1"/>
</dbReference>
<dbReference type="PRINTS" id="PR01439">
    <property type="entry name" value="CELLSNTHASEA"/>
</dbReference>
<feature type="transmembrane region" description="Helical" evidence="16">
    <location>
        <begin position="93"/>
        <end position="113"/>
    </location>
</feature>
<feature type="transmembrane region" description="Helical" evidence="16">
    <location>
        <begin position="683"/>
        <end position="703"/>
    </location>
</feature>
<protein>
    <recommendedName>
        <fullName evidence="5 16">Cellulose synthase catalytic subunit [UDP-forming]</fullName>
        <ecNumber evidence="4 16">2.4.1.12</ecNumber>
    </recommendedName>
</protein>
<feature type="transmembrane region" description="Helical" evidence="16">
    <location>
        <begin position="541"/>
        <end position="566"/>
    </location>
</feature>
<dbReference type="AlphaFoldDB" id="A0AAE3G3N1"/>
<dbReference type="SUPFAM" id="SSF141371">
    <property type="entry name" value="PilZ domain-like"/>
    <property type="match status" value="1"/>
</dbReference>
<feature type="transmembrane region" description="Helical" evidence="16">
    <location>
        <begin position="55"/>
        <end position="73"/>
    </location>
</feature>
<keyword evidence="20" id="KW-1185">Reference proteome</keyword>
<evidence type="ECO:0000256" key="14">
    <source>
        <dbReference type="ARBA" id="ARBA00023136"/>
    </source>
</evidence>
<keyword evidence="12 16" id="KW-0135">Cellulose biosynthesis</keyword>
<dbReference type="RefSeq" id="WP_253476486.1">
    <property type="nucleotide sequence ID" value="NZ_JALJXV010000003.1"/>
</dbReference>
<feature type="transmembrane region" description="Helical" evidence="16">
    <location>
        <begin position="516"/>
        <end position="535"/>
    </location>
</feature>
<gene>
    <name evidence="19" type="ORF">J2T57_001576</name>
</gene>
<evidence type="ECO:0000256" key="16">
    <source>
        <dbReference type="RuleBase" id="RU365020"/>
    </source>
</evidence>
<keyword evidence="7 16" id="KW-0997">Cell inner membrane</keyword>
<dbReference type="SUPFAM" id="SSF53448">
    <property type="entry name" value="Nucleotide-diphospho-sugar transferases"/>
    <property type="match status" value="1"/>
</dbReference>
<feature type="transmembrane region" description="Helical" evidence="16">
    <location>
        <begin position="31"/>
        <end position="50"/>
    </location>
</feature>
<name>A0AAE3G3N1_9GAMM</name>
<keyword evidence="11 16" id="KW-0812">Transmembrane</keyword>
<comment type="pathway">
    <text evidence="2 16">Glycan metabolism; bacterial cellulose biosynthesis.</text>
</comment>
<dbReference type="GO" id="GO:0005886">
    <property type="term" value="C:plasma membrane"/>
    <property type="evidence" value="ECO:0007669"/>
    <property type="project" value="UniProtKB-SubCell"/>
</dbReference>
<reference evidence="19" key="1">
    <citation type="submission" date="2022-03" db="EMBL/GenBank/DDBJ databases">
        <title>Genomic Encyclopedia of Type Strains, Phase III (KMG-III): the genomes of soil and plant-associated and newly described type strains.</title>
        <authorList>
            <person name="Whitman W."/>
        </authorList>
    </citation>
    <scope>NUCLEOTIDE SEQUENCE</scope>
    <source>
        <strain evidence="19">ANL 6-2</strain>
    </source>
</reference>
<dbReference type="InterPro" id="IPR003919">
    <property type="entry name" value="Cell_synth_A"/>
</dbReference>
<evidence type="ECO:0000256" key="12">
    <source>
        <dbReference type="ARBA" id="ARBA00022916"/>
    </source>
</evidence>
<organism evidence="19 20">
    <name type="scientific">Natronocella acetinitrilica</name>
    <dbReference type="NCBI Taxonomy" id="414046"/>
    <lineage>
        <taxon>Bacteria</taxon>
        <taxon>Pseudomonadati</taxon>
        <taxon>Pseudomonadota</taxon>
        <taxon>Gammaproteobacteria</taxon>
        <taxon>Chromatiales</taxon>
        <taxon>Ectothiorhodospiraceae</taxon>
        <taxon>Natronocella</taxon>
    </lineage>
</organism>
<dbReference type="Proteomes" id="UP001205843">
    <property type="component" value="Unassembled WGS sequence"/>
</dbReference>
<evidence type="ECO:0000259" key="17">
    <source>
        <dbReference type="Pfam" id="PF07238"/>
    </source>
</evidence>
<evidence type="ECO:0000313" key="19">
    <source>
        <dbReference type="EMBL" id="MCP1674474.1"/>
    </source>
</evidence>
<dbReference type="NCBIfam" id="TIGR03030">
    <property type="entry name" value="CelA"/>
    <property type="match status" value="1"/>
</dbReference>
<keyword evidence="13 16" id="KW-1133">Transmembrane helix</keyword>
<evidence type="ECO:0000256" key="1">
    <source>
        <dbReference type="ARBA" id="ARBA00004429"/>
    </source>
</evidence>
<dbReference type="GO" id="GO:0016760">
    <property type="term" value="F:cellulose synthase (UDP-forming) activity"/>
    <property type="evidence" value="ECO:0007669"/>
    <property type="project" value="UniProtKB-EC"/>
</dbReference>
<dbReference type="PANTHER" id="PTHR43867">
    <property type="entry name" value="CELLULOSE SYNTHASE CATALYTIC SUBUNIT A [UDP-FORMING]"/>
    <property type="match status" value="1"/>
</dbReference>
<dbReference type="Gene3D" id="2.40.10.220">
    <property type="entry name" value="predicted glycosyltransferase like domains"/>
    <property type="match status" value="1"/>
</dbReference>
<evidence type="ECO:0000256" key="9">
    <source>
        <dbReference type="ARBA" id="ARBA00022676"/>
    </source>
</evidence>
<dbReference type="GO" id="GO:0035438">
    <property type="term" value="F:cyclic-di-GMP binding"/>
    <property type="evidence" value="ECO:0007669"/>
    <property type="project" value="InterPro"/>
</dbReference>
<dbReference type="Pfam" id="PF13632">
    <property type="entry name" value="Glyco_trans_2_3"/>
    <property type="match status" value="1"/>
</dbReference>
<evidence type="ECO:0000256" key="3">
    <source>
        <dbReference type="ARBA" id="ARBA00006739"/>
    </source>
</evidence>
<comment type="catalytic activity">
    <reaction evidence="15 16">
        <text>[(1-&gt;4)-beta-D-glucosyl](n) + UDP-alpha-D-glucose = [(1-&gt;4)-beta-D-glucosyl](n+1) + UDP + H(+)</text>
        <dbReference type="Rhea" id="RHEA:19929"/>
        <dbReference type="Rhea" id="RHEA-COMP:10033"/>
        <dbReference type="Rhea" id="RHEA-COMP:10034"/>
        <dbReference type="ChEBI" id="CHEBI:15378"/>
        <dbReference type="ChEBI" id="CHEBI:18246"/>
        <dbReference type="ChEBI" id="CHEBI:58223"/>
        <dbReference type="ChEBI" id="CHEBI:58885"/>
        <dbReference type="EC" id="2.4.1.12"/>
    </reaction>
</comment>
<evidence type="ECO:0000256" key="10">
    <source>
        <dbReference type="ARBA" id="ARBA00022679"/>
    </source>
</evidence>
<keyword evidence="6 16" id="KW-1003">Cell membrane</keyword>
<evidence type="ECO:0000256" key="11">
    <source>
        <dbReference type="ARBA" id="ARBA00022692"/>
    </source>
</evidence>
<comment type="function">
    <text evidence="16">Catalytic subunit of cellulose synthase. It polymerizes uridine 5'-diphosphate glucose to cellulose.</text>
</comment>
<dbReference type="InterPro" id="IPR029044">
    <property type="entry name" value="Nucleotide-diphossugar_trans"/>
</dbReference>
<evidence type="ECO:0000256" key="5">
    <source>
        <dbReference type="ARBA" id="ARBA00018714"/>
    </source>
</evidence>
<evidence type="ECO:0000256" key="2">
    <source>
        <dbReference type="ARBA" id="ARBA00005186"/>
    </source>
</evidence>
<comment type="caution">
    <text evidence="19">The sequence shown here is derived from an EMBL/GenBank/DDBJ whole genome shotgun (WGS) entry which is preliminary data.</text>
</comment>
<dbReference type="GO" id="GO:0006011">
    <property type="term" value="P:UDP-alpha-D-glucose metabolic process"/>
    <property type="evidence" value="ECO:0007669"/>
    <property type="project" value="InterPro"/>
</dbReference>
<proteinExistence type="inferred from homology"/>
<evidence type="ECO:0000256" key="6">
    <source>
        <dbReference type="ARBA" id="ARBA00022475"/>
    </source>
</evidence>
<dbReference type="GO" id="GO:0030244">
    <property type="term" value="P:cellulose biosynthetic process"/>
    <property type="evidence" value="ECO:0007669"/>
    <property type="project" value="UniProtKB-KW"/>
</dbReference>
<comment type="similarity">
    <text evidence="3">Belongs to the glycosyltransferase 2 family.</text>
</comment>
<comment type="cofactor">
    <cofactor evidence="16">
        <name>Mg(2+)</name>
        <dbReference type="ChEBI" id="CHEBI:18420"/>
    </cofactor>
</comment>
<evidence type="ECO:0000256" key="7">
    <source>
        <dbReference type="ARBA" id="ARBA00022519"/>
    </source>
</evidence>
<keyword evidence="8 16" id="KW-0973">c-di-GMP</keyword>
<keyword evidence="14 16" id="KW-0472">Membrane</keyword>
<feature type="domain" description="Glycosyltransferase 2-like" evidence="18">
    <location>
        <begin position="234"/>
        <end position="449"/>
    </location>
</feature>
<dbReference type="CDD" id="cd06421">
    <property type="entry name" value="CESA_CelA_like"/>
    <property type="match status" value="1"/>
</dbReference>